<accession>A0ABD3BB61</accession>
<protein>
    <submittedName>
        <fullName evidence="1">Uncharacterized protein</fullName>
    </submittedName>
</protein>
<sequence length="150" mass="16155">MVFSILFLVNNENIQINPFSVVIPHNLSLGESRNPPYGYHPCCCSAANDGKTPPFRAWVVPKESNFGGISRSHGAWFGTDAGNSDYAEINVKEKMQRRPRSGGGGGAAVVGSPDLLAIHGVGPSNLRKLVEKGFEGVAQLKQLYKDKVCV</sequence>
<proteinExistence type="predicted"/>
<gene>
    <name evidence="1" type="ORF">CASFOL_041702</name>
</gene>
<keyword evidence="2" id="KW-1185">Reference proteome</keyword>
<comment type="caution">
    <text evidence="1">The sequence shown here is derived from an EMBL/GenBank/DDBJ whole genome shotgun (WGS) entry which is preliminary data.</text>
</comment>
<name>A0ABD3BB61_9LAMI</name>
<reference evidence="2" key="1">
    <citation type="journal article" date="2024" name="IScience">
        <title>Strigolactones Initiate the Formation of Haustorium-like Structures in Castilleja.</title>
        <authorList>
            <person name="Buerger M."/>
            <person name="Peterson D."/>
            <person name="Chory J."/>
        </authorList>
    </citation>
    <scope>NUCLEOTIDE SEQUENCE [LARGE SCALE GENOMIC DNA]</scope>
</reference>
<dbReference type="AlphaFoldDB" id="A0ABD3BB61"/>
<evidence type="ECO:0000313" key="1">
    <source>
        <dbReference type="EMBL" id="KAL3614616.1"/>
    </source>
</evidence>
<organism evidence="1 2">
    <name type="scientific">Castilleja foliolosa</name>
    <dbReference type="NCBI Taxonomy" id="1961234"/>
    <lineage>
        <taxon>Eukaryota</taxon>
        <taxon>Viridiplantae</taxon>
        <taxon>Streptophyta</taxon>
        <taxon>Embryophyta</taxon>
        <taxon>Tracheophyta</taxon>
        <taxon>Spermatophyta</taxon>
        <taxon>Magnoliopsida</taxon>
        <taxon>eudicotyledons</taxon>
        <taxon>Gunneridae</taxon>
        <taxon>Pentapetalae</taxon>
        <taxon>asterids</taxon>
        <taxon>lamiids</taxon>
        <taxon>Lamiales</taxon>
        <taxon>Orobanchaceae</taxon>
        <taxon>Pedicularideae</taxon>
        <taxon>Castillejinae</taxon>
        <taxon>Castilleja</taxon>
    </lineage>
</organism>
<dbReference type="EMBL" id="JAVIJP010000105">
    <property type="protein sequence ID" value="KAL3614616.1"/>
    <property type="molecule type" value="Genomic_DNA"/>
</dbReference>
<evidence type="ECO:0000313" key="2">
    <source>
        <dbReference type="Proteomes" id="UP001632038"/>
    </source>
</evidence>
<dbReference type="Proteomes" id="UP001632038">
    <property type="component" value="Unassembled WGS sequence"/>
</dbReference>